<proteinExistence type="inferred from homology"/>
<evidence type="ECO:0000256" key="2">
    <source>
        <dbReference type="ARBA" id="ARBA00005300"/>
    </source>
</evidence>
<keyword evidence="4" id="KW-0540">Nuclease</keyword>
<dbReference type="InterPro" id="IPR002156">
    <property type="entry name" value="RNaseH_domain"/>
</dbReference>
<evidence type="ECO:0000256" key="7">
    <source>
        <dbReference type="ARBA" id="ARBA00022801"/>
    </source>
</evidence>
<accession>A0ABR3HVH0</accession>
<keyword evidence="7" id="KW-0378">Hydrolase</keyword>
<dbReference type="Proteomes" id="UP001549920">
    <property type="component" value="Unassembled WGS sequence"/>
</dbReference>
<keyword evidence="10" id="KW-1185">Reference proteome</keyword>
<evidence type="ECO:0000313" key="10">
    <source>
        <dbReference type="Proteomes" id="UP001549920"/>
    </source>
</evidence>
<dbReference type="PROSITE" id="PS50879">
    <property type="entry name" value="RNASE_H_1"/>
    <property type="match status" value="1"/>
</dbReference>
<reference evidence="9 10" key="1">
    <citation type="submission" date="2024-06" db="EMBL/GenBank/DDBJ databases">
        <title>A chromosome-level genome assembly of beet webworm, Loxostege sticticalis.</title>
        <authorList>
            <person name="Zhang Y."/>
        </authorList>
    </citation>
    <scope>NUCLEOTIDE SEQUENCE [LARGE SCALE GENOMIC DNA]</scope>
    <source>
        <strain evidence="9">AQ026</strain>
        <tissue evidence="9">Whole body</tissue>
    </source>
</reference>
<comment type="catalytic activity">
    <reaction evidence="1">
        <text>Endonucleolytic cleavage to 5'-phosphomonoester.</text>
        <dbReference type="EC" id="3.1.26.4"/>
    </reaction>
</comment>
<evidence type="ECO:0000256" key="5">
    <source>
        <dbReference type="ARBA" id="ARBA00022723"/>
    </source>
</evidence>
<evidence type="ECO:0000256" key="4">
    <source>
        <dbReference type="ARBA" id="ARBA00022722"/>
    </source>
</evidence>
<gene>
    <name evidence="9" type="ORF">ABMA27_002932</name>
</gene>
<evidence type="ECO:0000256" key="1">
    <source>
        <dbReference type="ARBA" id="ARBA00000077"/>
    </source>
</evidence>
<evidence type="ECO:0000256" key="6">
    <source>
        <dbReference type="ARBA" id="ARBA00022759"/>
    </source>
</evidence>
<organism evidence="9 10">
    <name type="scientific">Loxostege sticticalis</name>
    <name type="common">Beet webworm moth</name>
    <dbReference type="NCBI Taxonomy" id="481309"/>
    <lineage>
        <taxon>Eukaryota</taxon>
        <taxon>Metazoa</taxon>
        <taxon>Ecdysozoa</taxon>
        <taxon>Arthropoda</taxon>
        <taxon>Hexapoda</taxon>
        <taxon>Insecta</taxon>
        <taxon>Pterygota</taxon>
        <taxon>Neoptera</taxon>
        <taxon>Endopterygota</taxon>
        <taxon>Lepidoptera</taxon>
        <taxon>Glossata</taxon>
        <taxon>Ditrysia</taxon>
        <taxon>Pyraloidea</taxon>
        <taxon>Crambidae</taxon>
        <taxon>Pyraustinae</taxon>
        <taxon>Loxostege</taxon>
    </lineage>
</organism>
<dbReference type="InterPro" id="IPR036397">
    <property type="entry name" value="RNaseH_sf"/>
</dbReference>
<name>A0ABR3HVH0_LOXSC</name>
<keyword evidence="6" id="KW-0255">Endonuclease</keyword>
<dbReference type="InterPro" id="IPR050092">
    <property type="entry name" value="RNase_H"/>
</dbReference>
<comment type="similarity">
    <text evidence="2">Belongs to the RNase H family.</text>
</comment>
<dbReference type="InterPro" id="IPR012337">
    <property type="entry name" value="RNaseH-like_sf"/>
</dbReference>
<protein>
    <recommendedName>
        <fullName evidence="3">ribonuclease H</fullName>
        <ecNumber evidence="3">3.1.26.4</ecNumber>
    </recommendedName>
</protein>
<dbReference type="Pfam" id="PF00075">
    <property type="entry name" value="RNase_H"/>
    <property type="match status" value="1"/>
</dbReference>
<evidence type="ECO:0000256" key="3">
    <source>
        <dbReference type="ARBA" id="ARBA00012180"/>
    </source>
</evidence>
<evidence type="ECO:0000259" key="8">
    <source>
        <dbReference type="PROSITE" id="PS50879"/>
    </source>
</evidence>
<dbReference type="EMBL" id="JBEUOH010000013">
    <property type="protein sequence ID" value="KAL0880539.1"/>
    <property type="molecule type" value="Genomic_DNA"/>
</dbReference>
<feature type="domain" description="RNase H type-1" evidence="8">
    <location>
        <begin position="184"/>
        <end position="316"/>
    </location>
</feature>
<dbReference type="Gene3D" id="3.30.420.10">
    <property type="entry name" value="Ribonuclease H-like superfamily/Ribonuclease H"/>
    <property type="match status" value="1"/>
</dbReference>
<dbReference type="EC" id="3.1.26.4" evidence="3"/>
<dbReference type="SUPFAM" id="SSF53098">
    <property type="entry name" value="Ribonuclease H-like"/>
    <property type="match status" value="1"/>
</dbReference>
<evidence type="ECO:0000313" key="9">
    <source>
        <dbReference type="EMBL" id="KAL0880539.1"/>
    </source>
</evidence>
<sequence>MVVTRKLKFDSPRLAMGGVRIELAREMKLLGLTIDDGLTFNTHVANVAAKVQWGLSPEVIRTIYVAVVEPVIMYAASAWAPAAKKLGVRKELDAVQRGFAQKMIKAYRTVSLNSALLLAGILPLDLRIQEAAALYEVKRGYSQRVVGDREVETPMPVVGARHPAEQRGFEFGSVVDGAELLQLDTSVCNIFTDGSKLEGKVGAALSLWKGNEEMTSRKFKLENFCTVYQAELLALQKATELAITHKAGAFNVYCDSRSALQTVADGTSLHPIANKIRHNLDKISKLNKIINLFWIKAHAGLEGNERADELAKAAAVGIKRRPDYDVCPVSFVKRQIRLDTIDEWNRRYQSADTGSTTRMFFPDARAAYGLVRKIKMDPVLTQVFTGHGGLSEYLNRFKCKESPACPCDPERSEDVRHVLLECPRFERERMELEFRLDAKINLEVLPNFINDKNKRGFFIDFAKIIMQKLIIQNKN</sequence>
<comment type="caution">
    <text evidence="9">The sequence shown here is derived from an EMBL/GenBank/DDBJ whole genome shotgun (WGS) entry which is preliminary data.</text>
</comment>
<dbReference type="CDD" id="cd09276">
    <property type="entry name" value="Rnase_HI_RT_non_LTR"/>
    <property type="match status" value="1"/>
</dbReference>
<dbReference type="PANTHER" id="PTHR10642">
    <property type="entry name" value="RIBONUCLEASE H1"/>
    <property type="match status" value="1"/>
</dbReference>
<dbReference type="PANTHER" id="PTHR10642:SF26">
    <property type="entry name" value="RIBONUCLEASE H1"/>
    <property type="match status" value="1"/>
</dbReference>
<keyword evidence="5" id="KW-0479">Metal-binding</keyword>